<dbReference type="GO" id="GO:0016740">
    <property type="term" value="F:transferase activity"/>
    <property type="evidence" value="ECO:0007669"/>
    <property type="project" value="UniProtKB-KW"/>
</dbReference>
<dbReference type="InterPro" id="IPR046231">
    <property type="entry name" value="DUF6264"/>
</dbReference>
<comment type="caution">
    <text evidence="3">The sequence shown here is derived from an EMBL/GenBank/DDBJ whole genome shotgun (WGS) entry which is preliminary data.</text>
</comment>
<keyword evidence="2" id="KW-0472">Membrane</keyword>
<dbReference type="Pfam" id="PF19779">
    <property type="entry name" value="DUF6264"/>
    <property type="match status" value="1"/>
</dbReference>
<feature type="region of interest" description="Disordered" evidence="1">
    <location>
        <begin position="1"/>
        <end position="29"/>
    </location>
</feature>
<keyword evidence="3" id="KW-0808">Transferase</keyword>
<feature type="compositionally biased region" description="Pro residues" evidence="1">
    <location>
        <begin position="19"/>
        <end position="29"/>
    </location>
</feature>
<dbReference type="AlphaFoldDB" id="A0A852SZY0"/>
<keyword evidence="2" id="KW-0812">Transmembrane</keyword>
<feature type="transmembrane region" description="Helical" evidence="2">
    <location>
        <begin position="45"/>
        <end position="71"/>
    </location>
</feature>
<evidence type="ECO:0000256" key="2">
    <source>
        <dbReference type="SAM" id="Phobius"/>
    </source>
</evidence>
<sequence>MSTPPPPPGYPSHAGHPGSPAPQPGFPQPGFPQPRARRPVIVWDLVTSIILLVIAIVIAAILTFAAFFLAFASDPCGASTVCDTERMGAGFFIALFGPAVVTLIAVVATVVLLIVRRISFWVPIAGILLAVGVWVGGAALVISGVPGSSL</sequence>
<name>A0A852SZY0_9MICO</name>
<accession>A0A852SZY0</accession>
<evidence type="ECO:0000256" key="1">
    <source>
        <dbReference type="SAM" id="MobiDB-lite"/>
    </source>
</evidence>
<proteinExistence type="predicted"/>
<gene>
    <name evidence="3" type="ORF">BJ963_002355</name>
</gene>
<keyword evidence="2" id="KW-1133">Transmembrane helix</keyword>
<dbReference type="RefSeq" id="WP_246298043.1">
    <property type="nucleotide sequence ID" value="NZ_BAAAPX010000001.1"/>
</dbReference>
<dbReference type="EMBL" id="JACCBJ010000001">
    <property type="protein sequence ID" value="NYD74836.1"/>
    <property type="molecule type" value="Genomic_DNA"/>
</dbReference>
<dbReference type="Proteomes" id="UP000589620">
    <property type="component" value="Unassembled WGS sequence"/>
</dbReference>
<protein>
    <submittedName>
        <fullName evidence="3">Glucan phosphoethanolaminetransferase (Alkaline phosphatase superfamily)</fullName>
    </submittedName>
</protein>
<reference evidence="3 4" key="1">
    <citation type="submission" date="2020-07" db="EMBL/GenBank/DDBJ databases">
        <title>Sequencing the genomes of 1000 actinobacteria strains.</title>
        <authorList>
            <person name="Klenk H.-P."/>
        </authorList>
    </citation>
    <scope>NUCLEOTIDE SEQUENCE [LARGE SCALE GENOMIC DNA]</scope>
    <source>
        <strain evidence="3 4">DSM 23871</strain>
    </source>
</reference>
<evidence type="ECO:0000313" key="3">
    <source>
        <dbReference type="EMBL" id="NYD74836.1"/>
    </source>
</evidence>
<feature type="compositionally biased region" description="Pro residues" evidence="1">
    <location>
        <begin position="1"/>
        <end position="10"/>
    </location>
</feature>
<evidence type="ECO:0000313" key="4">
    <source>
        <dbReference type="Proteomes" id="UP000589620"/>
    </source>
</evidence>
<feature type="transmembrane region" description="Helical" evidence="2">
    <location>
        <begin position="122"/>
        <end position="145"/>
    </location>
</feature>
<feature type="transmembrane region" description="Helical" evidence="2">
    <location>
        <begin position="91"/>
        <end position="115"/>
    </location>
</feature>
<organism evidence="3 4">
    <name type="scientific">Leifsonia soli</name>
    <dbReference type="NCBI Taxonomy" id="582665"/>
    <lineage>
        <taxon>Bacteria</taxon>
        <taxon>Bacillati</taxon>
        <taxon>Actinomycetota</taxon>
        <taxon>Actinomycetes</taxon>
        <taxon>Micrococcales</taxon>
        <taxon>Microbacteriaceae</taxon>
        <taxon>Leifsonia</taxon>
    </lineage>
</organism>
<keyword evidence="4" id="KW-1185">Reference proteome</keyword>